<evidence type="ECO:0000259" key="11">
    <source>
        <dbReference type="PROSITE" id="PS51918"/>
    </source>
</evidence>
<dbReference type="InterPro" id="IPR017896">
    <property type="entry name" value="4Fe4S_Fe-S-bd"/>
</dbReference>
<keyword evidence="4" id="KW-0949">S-adenosyl-L-methionine</keyword>
<comment type="caution">
    <text evidence="12">The sequence shown here is derived from an EMBL/GenBank/DDBJ whole genome shotgun (WGS) entry which is preliminary data.</text>
</comment>
<dbReference type="InterPro" id="IPR040074">
    <property type="entry name" value="BssD/PflA/YjjW"/>
</dbReference>
<sequence>MTINEQSSDPKGLIFNIQRYSTEDGPGIRTTVFLKGCPLSCLWCSNPESQLHKPQMLYFKNTCVKCYSCVEVCPTGANQKKEDGSLWVDRELCTGCGACVQACLANARSVSGNWMTVSEVFDIVSKDSLYYANSGGGITLGGGECTSQPKFALELLSRCYDRGIHTCIDTCGYTPWSVLEEILKKVDLVLFDIKHLDSRKHKEYTGVDNQLILDNAAKIKKMGKEIIIRIPLIPGYNFDEKNITAAGRFMKLWGLERVDILPYHRLGVSKYYALGQGYPLEELKSLSKEEIQEAVKILESFGLNVGVV</sequence>
<dbReference type="PANTHER" id="PTHR30352:SF4">
    <property type="entry name" value="PYRUVATE FORMATE-LYASE 2-ACTIVATING ENZYME"/>
    <property type="match status" value="1"/>
</dbReference>
<evidence type="ECO:0000256" key="6">
    <source>
        <dbReference type="ARBA" id="ARBA00023002"/>
    </source>
</evidence>
<dbReference type="Gene3D" id="3.20.20.70">
    <property type="entry name" value="Aldolase class I"/>
    <property type="match status" value="1"/>
</dbReference>
<dbReference type="RefSeq" id="WP_207655548.1">
    <property type="nucleotide sequence ID" value="NZ_BFAV01000073.1"/>
</dbReference>
<dbReference type="InterPro" id="IPR034457">
    <property type="entry name" value="Organic_radical-activating"/>
</dbReference>
<feature type="domain" description="Radical SAM core" evidence="11">
    <location>
        <begin position="23"/>
        <end position="304"/>
    </location>
</feature>
<evidence type="ECO:0000256" key="2">
    <source>
        <dbReference type="ARBA" id="ARBA00009777"/>
    </source>
</evidence>
<evidence type="ECO:0000256" key="7">
    <source>
        <dbReference type="ARBA" id="ARBA00023004"/>
    </source>
</evidence>
<dbReference type="InterPro" id="IPR017900">
    <property type="entry name" value="4Fe4S_Fe_S_CS"/>
</dbReference>
<keyword evidence="13" id="KW-1185">Reference proteome</keyword>
<dbReference type="PROSITE" id="PS51379">
    <property type="entry name" value="4FE4S_FER_2"/>
    <property type="match status" value="2"/>
</dbReference>
<dbReference type="GO" id="GO:0016491">
    <property type="term" value="F:oxidoreductase activity"/>
    <property type="evidence" value="ECO:0007669"/>
    <property type="project" value="UniProtKB-KW"/>
</dbReference>
<comment type="cofactor">
    <cofactor evidence="1">
        <name>[4Fe-4S] cluster</name>
        <dbReference type="ChEBI" id="CHEBI:49883"/>
    </cofactor>
</comment>
<dbReference type="PROSITE" id="PS51918">
    <property type="entry name" value="RADICAL_SAM"/>
    <property type="match status" value="1"/>
</dbReference>
<comment type="similarity">
    <text evidence="2">Belongs to the organic radical-activating enzymes family.</text>
</comment>
<evidence type="ECO:0000256" key="5">
    <source>
        <dbReference type="ARBA" id="ARBA00022723"/>
    </source>
</evidence>
<dbReference type="NCBIfam" id="TIGR02494">
    <property type="entry name" value="PFLE_PFLC"/>
    <property type="match status" value="1"/>
</dbReference>
<dbReference type="InterPro" id="IPR007197">
    <property type="entry name" value="rSAM"/>
</dbReference>
<evidence type="ECO:0000259" key="10">
    <source>
        <dbReference type="PROSITE" id="PS51379"/>
    </source>
</evidence>
<keyword evidence="8" id="KW-0411">Iron-sulfur</keyword>
<dbReference type="InterPro" id="IPR013785">
    <property type="entry name" value="Aldolase_TIM"/>
</dbReference>
<evidence type="ECO:0000256" key="8">
    <source>
        <dbReference type="ARBA" id="ARBA00023014"/>
    </source>
</evidence>
<dbReference type="SUPFAM" id="SSF54862">
    <property type="entry name" value="4Fe-4S ferredoxins"/>
    <property type="match status" value="1"/>
</dbReference>
<dbReference type="PROSITE" id="PS01087">
    <property type="entry name" value="RADICAL_ACTIVATING"/>
    <property type="match status" value="1"/>
</dbReference>
<feature type="domain" description="4Fe-4S ferredoxin-type" evidence="10">
    <location>
        <begin position="84"/>
        <end position="113"/>
    </location>
</feature>
<accession>A0A2L2XA31</accession>
<dbReference type="GO" id="GO:0016829">
    <property type="term" value="F:lyase activity"/>
    <property type="evidence" value="ECO:0007669"/>
    <property type="project" value="UniProtKB-KW"/>
</dbReference>
<evidence type="ECO:0000256" key="3">
    <source>
        <dbReference type="ARBA" id="ARBA00022485"/>
    </source>
</evidence>
<feature type="domain" description="4Fe-4S ferredoxin-type" evidence="10">
    <location>
        <begin position="54"/>
        <end position="83"/>
    </location>
</feature>
<dbReference type="PROSITE" id="PS00198">
    <property type="entry name" value="4FE4S_FER_1"/>
    <property type="match status" value="1"/>
</dbReference>
<reference evidence="13" key="1">
    <citation type="submission" date="2018-02" db="EMBL/GenBank/DDBJ databases">
        <title>Genome sequence of Desulfocucumis palustris strain NAW-5.</title>
        <authorList>
            <person name="Watanabe M."/>
            <person name="Kojima H."/>
            <person name="Fukui M."/>
        </authorList>
    </citation>
    <scope>NUCLEOTIDE SEQUENCE [LARGE SCALE GENOMIC DNA]</scope>
    <source>
        <strain evidence="13">NAW-5</strain>
    </source>
</reference>
<dbReference type="PANTHER" id="PTHR30352">
    <property type="entry name" value="PYRUVATE FORMATE-LYASE-ACTIVATING ENZYME"/>
    <property type="match status" value="1"/>
</dbReference>
<comment type="catalytic activity">
    <reaction evidence="9">
        <text>glycyl-[protein] + reduced [flavodoxin] + S-adenosyl-L-methionine = glycin-2-yl radical-[protein] + semiquinone [flavodoxin] + 5'-deoxyadenosine + L-methionine + H(+)</text>
        <dbReference type="Rhea" id="RHEA:61976"/>
        <dbReference type="Rhea" id="RHEA-COMP:10622"/>
        <dbReference type="Rhea" id="RHEA-COMP:14480"/>
        <dbReference type="Rhea" id="RHEA-COMP:15993"/>
        <dbReference type="Rhea" id="RHEA-COMP:15994"/>
        <dbReference type="ChEBI" id="CHEBI:15378"/>
        <dbReference type="ChEBI" id="CHEBI:17319"/>
        <dbReference type="ChEBI" id="CHEBI:29947"/>
        <dbReference type="ChEBI" id="CHEBI:32722"/>
        <dbReference type="ChEBI" id="CHEBI:57618"/>
        <dbReference type="ChEBI" id="CHEBI:57844"/>
        <dbReference type="ChEBI" id="CHEBI:59789"/>
        <dbReference type="ChEBI" id="CHEBI:140311"/>
    </reaction>
</comment>
<dbReference type="Gene3D" id="3.30.70.20">
    <property type="match status" value="1"/>
</dbReference>
<dbReference type="InterPro" id="IPR001989">
    <property type="entry name" value="Radical_activat_CS"/>
</dbReference>
<dbReference type="AlphaFoldDB" id="A0A2L2XA31"/>
<protein>
    <submittedName>
        <fullName evidence="12">Pyruvate formate-lyase activating enzyme</fullName>
    </submittedName>
</protein>
<dbReference type="GO" id="GO:0046872">
    <property type="term" value="F:metal ion binding"/>
    <property type="evidence" value="ECO:0007669"/>
    <property type="project" value="UniProtKB-KW"/>
</dbReference>
<evidence type="ECO:0000313" key="12">
    <source>
        <dbReference type="EMBL" id="GBF33018.1"/>
    </source>
</evidence>
<dbReference type="Proteomes" id="UP000239549">
    <property type="component" value="Unassembled WGS sequence"/>
</dbReference>
<evidence type="ECO:0000256" key="4">
    <source>
        <dbReference type="ARBA" id="ARBA00022691"/>
    </source>
</evidence>
<dbReference type="Pfam" id="PF00037">
    <property type="entry name" value="Fer4"/>
    <property type="match status" value="2"/>
</dbReference>
<keyword evidence="6" id="KW-0560">Oxidoreductase</keyword>
<keyword evidence="7" id="KW-0408">Iron</keyword>
<dbReference type="SFLD" id="SFLDG01066">
    <property type="entry name" value="organic_radical-activating_enz"/>
    <property type="match status" value="1"/>
</dbReference>
<dbReference type="PIRSF" id="PIRSF000371">
    <property type="entry name" value="PFL_act_enz"/>
    <property type="match status" value="1"/>
</dbReference>
<dbReference type="Pfam" id="PF04055">
    <property type="entry name" value="Radical_SAM"/>
    <property type="match status" value="1"/>
</dbReference>
<keyword evidence="5" id="KW-0479">Metal-binding</keyword>
<keyword evidence="12" id="KW-0456">Lyase</keyword>
<dbReference type="SFLD" id="SFLDG01118">
    <property type="entry name" value="activating_enzymes__group_2"/>
    <property type="match status" value="1"/>
</dbReference>
<keyword evidence="3" id="KW-0004">4Fe-4S</keyword>
<dbReference type="GO" id="GO:0051539">
    <property type="term" value="F:4 iron, 4 sulfur cluster binding"/>
    <property type="evidence" value="ECO:0007669"/>
    <property type="project" value="UniProtKB-KW"/>
</dbReference>
<dbReference type="EMBL" id="BFAV01000073">
    <property type="protein sequence ID" value="GBF33018.1"/>
    <property type="molecule type" value="Genomic_DNA"/>
</dbReference>
<name>A0A2L2XA31_9FIRM</name>
<dbReference type="SUPFAM" id="SSF102114">
    <property type="entry name" value="Radical SAM enzymes"/>
    <property type="match status" value="1"/>
</dbReference>
<dbReference type="InterPro" id="IPR012839">
    <property type="entry name" value="Organic_radical_activase"/>
</dbReference>
<evidence type="ECO:0000256" key="1">
    <source>
        <dbReference type="ARBA" id="ARBA00001966"/>
    </source>
</evidence>
<keyword evidence="12" id="KW-0670">Pyruvate</keyword>
<gene>
    <name evidence="12" type="ORF">DCCM_2115</name>
</gene>
<dbReference type="InterPro" id="IPR058240">
    <property type="entry name" value="rSAM_sf"/>
</dbReference>
<organism evidence="12 13">
    <name type="scientific">Desulfocucumis palustris</name>
    <dbReference type="NCBI Taxonomy" id="1898651"/>
    <lineage>
        <taxon>Bacteria</taxon>
        <taxon>Bacillati</taxon>
        <taxon>Bacillota</taxon>
        <taxon>Clostridia</taxon>
        <taxon>Eubacteriales</taxon>
        <taxon>Desulfocucumaceae</taxon>
        <taxon>Desulfocucumis</taxon>
    </lineage>
</organism>
<evidence type="ECO:0000313" key="13">
    <source>
        <dbReference type="Proteomes" id="UP000239549"/>
    </source>
</evidence>
<dbReference type="SFLD" id="SFLDS00029">
    <property type="entry name" value="Radical_SAM"/>
    <property type="match status" value="1"/>
</dbReference>
<proteinExistence type="inferred from homology"/>
<evidence type="ECO:0000256" key="9">
    <source>
        <dbReference type="ARBA" id="ARBA00047365"/>
    </source>
</evidence>